<evidence type="ECO:0000256" key="4">
    <source>
        <dbReference type="ARBA" id="ARBA00023136"/>
    </source>
</evidence>
<dbReference type="Pfam" id="PF01124">
    <property type="entry name" value="MAPEG"/>
    <property type="match status" value="1"/>
</dbReference>
<dbReference type="EMBL" id="FNAK01000002">
    <property type="protein sequence ID" value="SDD64621.1"/>
    <property type="molecule type" value="Genomic_DNA"/>
</dbReference>
<dbReference type="InterPro" id="IPR023352">
    <property type="entry name" value="MAPEG-like_dom_sf"/>
</dbReference>
<dbReference type="PANTHER" id="PTHR35814:SF1">
    <property type="entry name" value="GLUTATHIONE S-TRANSFERASE-RELATED"/>
    <property type="match status" value="1"/>
</dbReference>
<dbReference type="OrthoDB" id="7619858at2"/>
<dbReference type="InterPro" id="IPR001129">
    <property type="entry name" value="Membr-assoc_MAPEG"/>
</dbReference>
<feature type="transmembrane region" description="Helical" evidence="5">
    <location>
        <begin position="59"/>
        <end position="86"/>
    </location>
</feature>
<comment type="subcellular location">
    <subcellularLocation>
        <location evidence="1">Membrane</location>
    </subcellularLocation>
</comment>
<dbReference type="STRING" id="637679.GCA_001550055_02805"/>
<feature type="transmembrane region" description="Helical" evidence="5">
    <location>
        <begin position="106"/>
        <end position="127"/>
    </location>
</feature>
<dbReference type="SUPFAM" id="SSF161084">
    <property type="entry name" value="MAPEG domain-like"/>
    <property type="match status" value="1"/>
</dbReference>
<dbReference type="GO" id="GO:0016020">
    <property type="term" value="C:membrane"/>
    <property type="evidence" value="ECO:0007669"/>
    <property type="project" value="UniProtKB-SubCell"/>
</dbReference>
<gene>
    <name evidence="6" type="ORF">SAMN04488071_1090</name>
</gene>
<dbReference type="RefSeq" id="WP_068306171.1">
    <property type="nucleotide sequence ID" value="NZ_FNAK01000002.1"/>
</dbReference>
<keyword evidence="7" id="KW-1185">Reference proteome</keyword>
<evidence type="ECO:0000313" key="6">
    <source>
        <dbReference type="EMBL" id="SDD64621.1"/>
    </source>
</evidence>
<dbReference type="PANTHER" id="PTHR35814">
    <property type="match status" value="1"/>
</dbReference>
<reference evidence="6 7" key="1">
    <citation type="submission" date="2016-10" db="EMBL/GenBank/DDBJ databases">
        <authorList>
            <person name="de Groot N.N."/>
        </authorList>
    </citation>
    <scope>NUCLEOTIDE SEQUENCE [LARGE SCALE GENOMIC DNA]</scope>
    <source>
        <strain evidence="6 7">CGMCC 1.9109</strain>
    </source>
</reference>
<evidence type="ECO:0000256" key="1">
    <source>
        <dbReference type="ARBA" id="ARBA00004370"/>
    </source>
</evidence>
<dbReference type="Proteomes" id="UP000183685">
    <property type="component" value="Unassembled WGS sequence"/>
</dbReference>
<organism evidence="6 7">
    <name type="scientific">Kordiimonas lacus</name>
    <dbReference type="NCBI Taxonomy" id="637679"/>
    <lineage>
        <taxon>Bacteria</taxon>
        <taxon>Pseudomonadati</taxon>
        <taxon>Pseudomonadota</taxon>
        <taxon>Alphaproteobacteria</taxon>
        <taxon>Kordiimonadales</taxon>
        <taxon>Kordiimonadaceae</taxon>
        <taxon>Kordiimonas</taxon>
    </lineage>
</organism>
<evidence type="ECO:0000256" key="2">
    <source>
        <dbReference type="ARBA" id="ARBA00022692"/>
    </source>
</evidence>
<proteinExistence type="predicted"/>
<keyword evidence="2 5" id="KW-0812">Transmembrane</keyword>
<name>A0A1G6WFL2_9PROT</name>
<dbReference type="AlphaFoldDB" id="A0A1G6WFL2"/>
<protein>
    <recommendedName>
        <fullName evidence="8">MAPEG family protein</fullName>
    </recommendedName>
</protein>
<evidence type="ECO:0000256" key="5">
    <source>
        <dbReference type="SAM" id="Phobius"/>
    </source>
</evidence>
<accession>A0A1G6WFL2</accession>
<keyword evidence="4 5" id="KW-0472">Membrane</keyword>
<keyword evidence="3 5" id="KW-1133">Transmembrane helix</keyword>
<evidence type="ECO:0008006" key="8">
    <source>
        <dbReference type="Google" id="ProtNLM"/>
    </source>
</evidence>
<evidence type="ECO:0000256" key="3">
    <source>
        <dbReference type="ARBA" id="ARBA00022989"/>
    </source>
</evidence>
<sequence>MSLQFSAILAAIFAIALVPLTLQVGIKRVSTGIFFGDGGNKDLARRRAAQSNFLDHVPLFLLVFALCEMNGAGPPVLFGAGGCMLLGRAFHAFSMLATDGTGNSRAFGMILTLLAHLGVAGYLLYVLL</sequence>
<dbReference type="Gene3D" id="1.20.120.550">
    <property type="entry name" value="Membrane associated eicosanoid/glutathione metabolism-like domain"/>
    <property type="match status" value="1"/>
</dbReference>
<evidence type="ECO:0000313" key="7">
    <source>
        <dbReference type="Proteomes" id="UP000183685"/>
    </source>
</evidence>